<name>A0ABN2JZE1_9MICO</name>
<evidence type="ECO:0000313" key="2">
    <source>
        <dbReference type="Proteomes" id="UP001501475"/>
    </source>
</evidence>
<dbReference type="Proteomes" id="UP001501475">
    <property type="component" value="Unassembled WGS sequence"/>
</dbReference>
<evidence type="ECO:0000313" key="1">
    <source>
        <dbReference type="EMBL" id="GAA1744534.1"/>
    </source>
</evidence>
<accession>A0ABN2JZE1</accession>
<organism evidence="1 2">
    <name type="scientific">Nostocoides vanveenii</name>
    <dbReference type="NCBI Taxonomy" id="330835"/>
    <lineage>
        <taxon>Bacteria</taxon>
        <taxon>Bacillati</taxon>
        <taxon>Actinomycetota</taxon>
        <taxon>Actinomycetes</taxon>
        <taxon>Micrococcales</taxon>
        <taxon>Intrasporangiaceae</taxon>
        <taxon>Nostocoides</taxon>
    </lineage>
</organism>
<keyword evidence="2" id="KW-1185">Reference proteome</keyword>
<comment type="caution">
    <text evidence="1">The sequence shown here is derived from an EMBL/GenBank/DDBJ whole genome shotgun (WGS) entry which is preliminary data.</text>
</comment>
<dbReference type="EMBL" id="BAAAPN010000003">
    <property type="protein sequence ID" value="GAA1744534.1"/>
    <property type="molecule type" value="Genomic_DNA"/>
</dbReference>
<protein>
    <submittedName>
        <fullName evidence="1">Uncharacterized protein</fullName>
    </submittedName>
</protein>
<sequence length="77" mass="8529">MANLTITVDDATLKRARLRALERNESVNAYLAQALRRYADAGEADEKMARVLTIAEASTARSGPDGRAWTRDELHRG</sequence>
<reference evidence="1 2" key="1">
    <citation type="journal article" date="2019" name="Int. J. Syst. Evol. Microbiol.">
        <title>The Global Catalogue of Microorganisms (GCM) 10K type strain sequencing project: providing services to taxonomists for standard genome sequencing and annotation.</title>
        <authorList>
            <consortium name="The Broad Institute Genomics Platform"/>
            <consortium name="The Broad Institute Genome Sequencing Center for Infectious Disease"/>
            <person name="Wu L."/>
            <person name="Ma J."/>
        </authorList>
    </citation>
    <scope>NUCLEOTIDE SEQUENCE [LARGE SCALE GENOMIC DNA]</scope>
    <source>
        <strain evidence="1 2">JCM 15591</strain>
    </source>
</reference>
<dbReference type="RefSeq" id="WP_344060694.1">
    <property type="nucleotide sequence ID" value="NZ_BAAAPN010000003.1"/>
</dbReference>
<proteinExistence type="predicted"/>
<gene>
    <name evidence="1" type="ORF">GCM10009810_01470</name>
</gene>